<dbReference type="Proteomes" id="UP001652620">
    <property type="component" value="Chromosome 1"/>
</dbReference>
<organism evidence="2 3">
    <name type="scientific">Bactrocera dorsalis</name>
    <name type="common">Oriental fruit fly</name>
    <name type="synonym">Dacus dorsalis</name>
    <dbReference type="NCBI Taxonomy" id="27457"/>
    <lineage>
        <taxon>Eukaryota</taxon>
        <taxon>Metazoa</taxon>
        <taxon>Ecdysozoa</taxon>
        <taxon>Arthropoda</taxon>
        <taxon>Hexapoda</taxon>
        <taxon>Insecta</taxon>
        <taxon>Pterygota</taxon>
        <taxon>Neoptera</taxon>
        <taxon>Endopterygota</taxon>
        <taxon>Diptera</taxon>
        <taxon>Brachycera</taxon>
        <taxon>Muscomorpha</taxon>
        <taxon>Tephritoidea</taxon>
        <taxon>Tephritidae</taxon>
        <taxon>Bactrocera</taxon>
        <taxon>Bactrocera</taxon>
    </lineage>
</organism>
<evidence type="ECO:0000256" key="1">
    <source>
        <dbReference type="SAM" id="MobiDB-lite"/>
    </source>
</evidence>
<dbReference type="RefSeq" id="XP_049302052.1">
    <property type="nucleotide sequence ID" value="XM_049446095.1"/>
</dbReference>
<sequence length="305" mass="34721">MSSDSKDSKPSQLLKVPKLISDEKSPCTPAEATRSKEGATKQKRGKDISYSKFISESNCLIKYCNRFASSPIQENSESALEIKGQTIENFWTRLQAAYDAIVDTDDSDLPENFKSSAYAKFENCLDQYEDTKIMIADQLKLIKTVAPTPPPRVELPQIQNQETSSGIHLKVPACDTEIFHSGYEQWPSFRDMFTAVYINHPKLSNAQKLYHLRYKTKGQAGVIVKQFALNDDNFHLAWEALRSRYENKRILVDKQITILMNLPKIQKETSEEYMKLQSTVSNCLSVLATQNIPTDNWDPILINIL</sequence>
<protein>
    <submittedName>
        <fullName evidence="3">Uncharacterized protein LOC125775451</fullName>
    </submittedName>
</protein>
<dbReference type="InterPro" id="IPR005312">
    <property type="entry name" value="DUF1759"/>
</dbReference>
<reference evidence="3" key="2">
    <citation type="submission" date="2025-08" db="UniProtKB">
        <authorList>
            <consortium name="RefSeq"/>
        </authorList>
    </citation>
    <scope>IDENTIFICATION</scope>
    <source>
        <tissue evidence="3">Adult</tissue>
    </source>
</reference>
<dbReference type="PANTHER" id="PTHR22954">
    <property type="entry name" value="RETROVIRAL PROTEASE-RELATED"/>
    <property type="match status" value="1"/>
</dbReference>
<evidence type="ECO:0000313" key="3">
    <source>
        <dbReference type="RefSeq" id="XP_049302052.1"/>
    </source>
</evidence>
<gene>
    <name evidence="3" type="primary">LOC125775451</name>
</gene>
<dbReference type="Pfam" id="PF03564">
    <property type="entry name" value="DUF1759"/>
    <property type="match status" value="1"/>
</dbReference>
<accession>A0ABM3IYI6</accession>
<evidence type="ECO:0000313" key="2">
    <source>
        <dbReference type="Proteomes" id="UP001652620"/>
    </source>
</evidence>
<reference evidence="2" key="1">
    <citation type="submission" date="2025-05" db="UniProtKB">
        <authorList>
            <consortium name="RefSeq"/>
        </authorList>
    </citation>
    <scope>NUCLEOTIDE SEQUENCE [LARGE SCALE GENOMIC DNA]</scope>
</reference>
<dbReference type="GeneID" id="125775451"/>
<name>A0ABM3IYI6_BACDO</name>
<feature type="compositionally biased region" description="Basic and acidic residues" evidence="1">
    <location>
        <begin position="33"/>
        <end position="43"/>
    </location>
</feature>
<keyword evidence="2" id="KW-1185">Reference proteome</keyword>
<feature type="region of interest" description="Disordered" evidence="1">
    <location>
        <begin position="1"/>
        <end position="43"/>
    </location>
</feature>
<dbReference type="PANTHER" id="PTHR22954:SF3">
    <property type="entry name" value="PROTEIN CBG08539"/>
    <property type="match status" value="1"/>
</dbReference>
<proteinExistence type="predicted"/>